<dbReference type="InterPro" id="IPR008183">
    <property type="entry name" value="Aldose_1/G6P_1-epimerase"/>
</dbReference>
<dbReference type="Pfam" id="PF01263">
    <property type="entry name" value="Aldose_epim"/>
    <property type="match status" value="1"/>
</dbReference>
<evidence type="ECO:0000313" key="6">
    <source>
        <dbReference type="Proteomes" id="UP000838748"/>
    </source>
</evidence>
<keyword evidence="3 4" id="KW-0413">Isomerase</keyword>
<evidence type="ECO:0000313" key="5">
    <source>
        <dbReference type="EMBL" id="CAH0539333.1"/>
    </source>
</evidence>
<dbReference type="Proteomes" id="UP000838748">
    <property type="component" value="Unassembled WGS sequence"/>
</dbReference>
<sequence length="294" mass="32548">MDFSILPVVSTLSDCITIKQKNDIKIACIDHPKASAAVSLFGAHVLSYKPQGEEDLIWVSKNAIFDGQTAIRGGIPLCWPWFGKLASPSHGFSRIQEWKIVEHRENDQGVIVQLGLSTNETTLTMWPNQFDATLTIEVSDTLKVSLGVSNTDTKAWCFSGALHSYLNVGDILSSQVTQMGPTYIDSLLGDKVCEGGDTLKIDQEVDRVYNQPEKTVLLKDEKLNRTISITNTGHNSAVIWNPWQANSESMADMADDSYKTMLCIESTLHADSLETGYSLEPNERYILTTEISAR</sequence>
<dbReference type="InterPro" id="IPR025532">
    <property type="entry name" value="G6P_1-epimerase"/>
</dbReference>
<proteinExistence type="inferred from homology"/>
<dbReference type="EMBL" id="CAKLDM010000002">
    <property type="protein sequence ID" value="CAH0539333.1"/>
    <property type="molecule type" value="Genomic_DNA"/>
</dbReference>
<dbReference type="PANTHER" id="PTHR11122">
    <property type="entry name" value="APOSPORY-ASSOCIATED PROTEIN C-RELATED"/>
    <property type="match status" value="1"/>
</dbReference>
<evidence type="ECO:0000256" key="4">
    <source>
        <dbReference type="PIRNR" id="PIRNR016020"/>
    </source>
</evidence>
<organism evidence="5 6">
    <name type="scientific">Vibrio marisflavi CECT 7928</name>
    <dbReference type="NCBI Taxonomy" id="634439"/>
    <lineage>
        <taxon>Bacteria</taxon>
        <taxon>Pseudomonadati</taxon>
        <taxon>Pseudomonadota</taxon>
        <taxon>Gammaproteobacteria</taxon>
        <taxon>Vibrionales</taxon>
        <taxon>Vibrionaceae</taxon>
        <taxon>Vibrio</taxon>
    </lineage>
</organism>
<dbReference type="EC" id="5.1.3.15" evidence="4"/>
<comment type="caution">
    <text evidence="5">The sequence shown here is derived from an EMBL/GenBank/DDBJ whole genome shotgun (WGS) entry which is preliminary data.</text>
</comment>
<dbReference type="CDD" id="cd09020">
    <property type="entry name" value="D-hex-6-P-epi_like"/>
    <property type="match status" value="1"/>
</dbReference>
<accession>A0ABN8E3S9</accession>
<protein>
    <recommendedName>
        <fullName evidence="4">Putative glucose-6-phosphate 1-epimerase</fullName>
        <ecNumber evidence="4">5.1.3.15</ecNumber>
    </recommendedName>
</protein>
<dbReference type="SUPFAM" id="SSF74650">
    <property type="entry name" value="Galactose mutarotase-like"/>
    <property type="match status" value="1"/>
</dbReference>
<dbReference type="InterPro" id="IPR014718">
    <property type="entry name" value="GH-type_carb-bd"/>
</dbReference>
<dbReference type="PANTHER" id="PTHR11122:SF13">
    <property type="entry name" value="GLUCOSE-6-PHOSPHATE 1-EPIMERASE"/>
    <property type="match status" value="1"/>
</dbReference>
<dbReference type="PIRSF" id="PIRSF016020">
    <property type="entry name" value="PHexose_mutarotase"/>
    <property type="match status" value="1"/>
</dbReference>
<comment type="similarity">
    <text evidence="2 4">Belongs to the glucose-6-phosphate 1-epimerase family.</text>
</comment>
<evidence type="ECO:0000256" key="3">
    <source>
        <dbReference type="ARBA" id="ARBA00023235"/>
    </source>
</evidence>
<gene>
    <name evidence="5" type="primary">yeaD</name>
    <name evidence="5" type="ORF">VMF7928_02072</name>
</gene>
<dbReference type="Gene3D" id="2.70.98.10">
    <property type="match status" value="1"/>
</dbReference>
<dbReference type="RefSeq" id="WP_237361386.1">
    <property type="nucleotide sequence ID" value="NZ_CAKLDM010000002.1"/>
</dbReference>
<evidence type="ECO:0000256" key="2">
    <source>
        <dbReference type="ARBA" id="ARBA00005866"/>
    </source>
</evidence>
<reference evidence="5" key="1">
    <citation type="submission" date="2021-11" db="EMBL/GenBank/DDBJ databases">
        <authorList>
            <person name="Rodrigo-Torres L."/>
            <person name="Arahal R. D."/>
            <person name="Lucena T."/>
        </authorList>
    </citation>
    <scope>NUCLEOTIDE SEQUENCE</scope>
    <source>
        <strain evidence="5">CECT 7928</strain>
    </source>
</reference>
<dbReference type="InterPro" id="IPR011013">
    <property type="entry name" value="Gal_mutarotase_sf_dom"/>
</dbReference>
<dbReference type="GO" id="GO:0047938">
    <property type="term" value="F:glucose-6-phosphate 1-epimerase activity"/>
    <property type="evidence" value="ECO:0007669"/>
    <property type="project" value="UniProtKB-EC"/>
</dbReference>
<comment type="catalytic activity">
    <reaction evidence="1">
        <text>alpha-D-glucose 6-phosphate = beta-D-glucose 6-phosphate</text>
        <dbReference type="Rhea" id="RHEA:16249"/>
        <dbReference type="ChEBI" id="CHEBI:58225"/>
        <dbReference type="ChEBI" id="CHEBI:58247"/>
        <dbReference type="EC" id="5.1.3.15"/>
    </reaction>
</comment>
<evidence type="ECO:0000256" key="1">
    <source>
        <dbReference type="ARBA" id="ARBA00001096"/>
    </source>
</evidence>
<name>A0ABN8E3S9_9VIBR</name>
<keyword evidence="6" id="KW-1185">Reference proteome</keyword>